<gene>
    <name evidence="1" type="ORF">SAMN05443550_102370</name>
</gene>
<sequence length="193" mass="21465">MLNGGNFKDRDRSFLQYTSLLKSILRAVQDSGKEIDVHLIVYPPENLELLEELKGLDIGLAMNTEVFDIQLFEQYCPGKVETGGRQHIFDALEKAVSVLGKNKVYSILVGGLEPLESLKSGLAYLANMGVSPVINVLHTDPGTPLENFPKPTVEQILSMGKELQAIYTEYGFLPFYEDCGRNSIDSEAFKSLF</sequence>
<evidence type="ECO:0000313" key="1">
    <source>
        <dbReference type="EMBL" id="SEA23359.1"/>
    </source>
</evidence>
<proteinExistence type="predicted"/>
<dbReference type="EMBL" id="FNRA01000002">
    <property type="protein sequence ID" value="SEA23359.1"/>
    <property type="molecule type" value="Genomic_DNA"/>
</dbReference>
<dbReference type="Proteomes" id="UP000198850">
    <property type="component" value="Unassembled WGS sequence"/>
</dbReference>
<dbReference type="InterPro" id="IPR058240">
    <property type="entry name" value="rSAM_sf"/>
</dbReference>
<evidence type="ECO:0008006" key="3">
    <source>
        <dbReference type="Google" id="ProtNLM"/>
    </source>
</evidence>
<dbReference type="AlphaFoldDB" id="A0A1H3ZHY0"/>
<dbReference type="OrthoDB" id="356041at2"/>
<dbReference type="SUPFAM" id="SSF102114">
    <property type="entry name" value="Radical SAM enzymes"/>
    <property type="match status" value="1"/>
</dbReference>
<dbReference type="NCBIfam" id="NF045502">
    <property type="entry name" value="variant_rSAM"/>
    <property type="match status" value="1"/>
</dbReference>
<dbReference type="STRING" id="425514.SAMN05443550_102370"/>
<reference evidence="1 2" key="1">
    <citation type="submission" date="2016-10" db="EMBL/GenBank/DDBJ databases">
        <authorList>
            <person name="de Groot N.N."/>
        </authorList>
    </citation>
    <scope>NUCLEOTIDE SEQUENCE [LARGE SCALE GENOMIC DNA]</scope>
    <source>
        <strain evidence="1 2">DSM 19033</strain>
    </source>
</reference>
<protein>
    <recommendedName>
        <fullName evidence="3">Biotin synthase</fullName>
    </recommendedName>
</protein>
<dbReference type="InterPro" id="IPR013785">
    <property type="entry name" value="Aldolase_TIM"/>
</dbReference>
<evidence type="ECO:0000313" key="2">
    <source>
        <dbReference type="Proteomes" id="UP000198850"/>
    </source>
</evidence>
<keyword evidence="2" id="KW-1185">Reference proteome</keyword>
<accession>A0A1H3ZHY0</accession>
<dbReference type="Gene3D" id="3.20.20.70">
    <property type="entry name" value="Aldolase class I"/>
    <property type="match status" value="1"/>
</dbReference>
<name>A0A1H3ZHY0_9SPHI</name>
<organism evidence="1 2">
    <name type="scientific">Pedobacter hartonius</name>
    <dbReference type="NCBI Taxonomy" id="425514"/>
    <lineage>
        <taxon>Bacteria</taxon>
        <taxon>Pseudomonadati</taxon>
        <taxon>Bacteroidota</taxon>
        <taxon>Sphingobacteriia</taxon>
        <taxon>Sphingobacteriales</taxon>
        <taxon>Sphingobacteriaceae</taxon>
        <taxon>Pedobacter</taxon>
    </lineage>
</organism>